<protein>
    <recommendedName>
        <fullName evidence="2">Endonuclease/exonuclease/phosphatase domain-containing protein</fullName>
    </recommendedName>
</protein>
<dbReference type="GO" id="GO:0003824">
    <property type="term" value="F:catalytic activity"/>
    <property type="evidence" value="ECO:0007669"/>
    <property type="project" value="InterPro"/>
</dbReference>
<reference evidence="3 4" key="1">
    <citation type="submission" date="2014-11" db="EMBL/GenBank/DDBJ databases">
        <title>Complete Genome Sequence of Pseudoalteromonas sp. Strain OCN003 Isolated from Kaneohe Bay, Oahu, Hawaii.</title>
        <authorList>
            <person name="Beurmann S."/>
            <person name="Videau P."/>
            <person name="Ushijima B."/>
            <person name="Smith A.M."/>
            <person name="Aeby G.S."/>
            <person name="Callahan S.M."/>
            <person name="Belcaid M."/>
        </authorList>
    </citation>
    <scope>NUCLEOTIDE SEQUENCE [LARGE SCALE GENOMIC DNA]</scope>
    <source>
        <strain evidence="3 4">OCN003</strain>
    </source>
</reference>
<keyword evidence="1" id="KW-0812">Transmembrane</keyword>
<dbReference type="RefSeq" id="WP_038641302.1">
    <property type="nucleotide sequence ID" value="NZ_CP009888.1"/>
</dbReference>
<dbReference type="KEGG" id="pseo:OM33_09920"/>
<sequence>MRNKLIYLCLAISNILLLINYAFKDAFFLSRLVSYFLDYFLLVTLFLSIAAIVFIGKRAMLFGLLPGALFYSVVINIKQEEGKLHSLKGLPAFSVMTHSVMGRNNNYQPIQTIIIEKQPDILFLQEVTNINLLLTNNIQALYPFHESRLESGLLILSKYPLQREANFSNLLSVIADISGYKIRLSNVHSIKSISNYDRYQQYVRGLSEHFAVNSGPAIIAGDFNMTQYNEYYREMSNSYIDLCRFCKPTFPAPGRRIGSIYPVLRIDYIFTNIAGCKYNAETIIYDTTSDHYPVFANFCEG</sequence>
<proteinExistence type="predicted"/>
<dbReference type="EMBL" id="CP009888">
    <property type="protein sequence ID" value="AIY65429.1"/>
    <property type="molecule type" value="Genomic_DNA"/>
</dbReference>
<dbReference type="InterPro" id="IPR036691">
    <property type="entry name" value="Endo/exonu/phosph_ase_sf"/>
</dbReference>
<keyword evidence="4" id="KW-1185">Reference proteome</keyword>
<evidence type="ECO:0000313" key="3">
    <source>
        <dbReference type="EMBL" id="AIY65429.1"/>
    </source>
</evidence>
<dbReference type="eggNOG" id="COG3021">
    <property type="taxonomic scope" value="Bacteria"/>
</dbReference>
<dbReference type="OrthoDB" id="9793162at2"/>
<dbReference type="Proteomes" id="UP000030341">
    <property type="component" value="Chromosome 1"/>
</dbReference>
<feature type="transmembrane region" description="Helical" evidence="1">
    <location>
        <begin position="5"/>
        <end position="23"/>
    </location>
</feature>
<dbReference type="Pfam" id="PF03372">
    <property type="entry name" value="Exo_endo_phos"/>
    <property type="match status" value="1"/>
</dbReference>
<dbReference type="HOGENOM" id="CLU_796567_0_0_6"/>
<dbReference type="AlphaFoldDB" id="A0A0A7EFN8"/>
<evidence type="ECO:0000256" key="1">
    <source>
        <dbReference type="SAM" id="Phobius"/>
    </source>
</evidence>
<feature type="transmembrane region" description="Helical" evidence="1">
    <location>
        <begin position="35"/>
        <end position="55"/>
    </location>
</feature>
<dbReference type="InterPro" id="IPR005135">
    <property type="entry name" value="Endo/exonuclease/phosphatase"/>
</dbReference>
<dbReference type="SUPFAM" id="SSF56219">
    <property type="entry name" value="DNase I-like"/>
    <property type="match status" value="1"/>
</dbReference>
<dbReference type="STRING" id="1348114.OM33_09920"/>
<feature type="domain" description="Endonuclease/exonuclease/phosphatase" evidence="2">
    <location>
        <begin position="104"/>
        <end position="291"/>
    </location>
</feature>
<name>A0A0A7EFN8_9GAMM</name>
<evidence type="ECO:0000313" key="4">
    <source>
        <dbReference type="Proteomes" id="UP000030341"/>
    </source>
</evidence>
<evidence type="ECO:0000259" key="2">
    <source>
        <dbReference type="Pfam" id="PF03372"/>
    </source>
</evidence>
<dbReference type="Gene3D" id="3.60.10.10">
    <property type="entry name" value="Endonuclease/exonuclease/phosphatase"/>
    <property type="match status" value="1"/>
</dbReference>
<gene>
    <name evidence="3" type="ORF">OM33_09920</name>
</gene>
<organism evidence="3 4">
    <name type="scientific">Pseudoalteromonas piratica</name>
    <dbReference type="NCBI Taxonomy" id="1348114"/>
    <lineage>
        <taxon>Bacteria</taxon>
        <taxon>Pseudomonadati</taxon>
        <taxon>Pseudomonadota</taxon>
        <taxon>Gammaproteobacteria</taxon>
        <taxon>Alteromonadales</taxon>
        <taxon>Pseudoalteromonadaceae</taxon>
        <taxon>Pseudoalteromonas</taxon>
    </lineage>
</organism>
<keyword evidence="1" id="KW-1133">Transmembrane helix</keyword>
<keyword evidence="1" id="KW-0472">Membrane</keyword>
<accession>A0A0A7EFN8</accession>